<dbReference type="Proteomes" id="UP000254866">
    <property type="component" value="Unassembled WGS sequence"/>
</dbReference>
<evidence type="ECO:0000313" key="4">
    <source>
        <dbReference type="EMBL" id="RDL36156.1"/>
    </source>
</evidence>
<evidence type="ECO:0008006" key="6">
    <source>
        <dbReference type="Google" id="ProtNLM"/>
    </source>
</evidence>
<dbReference type="PANTHER" id="PTHR31836:SF21">
    <property type="entry name" value="EXPANSIN-LIKE PROTEIN 7"/>
    <property type="match status" value="1"/>
</dbReference>
<dbReference type="SUPFAM" id="SSF50685">
    <property type="entry name" value="Barwin-like endoglucanases"/>
    <property type="match status" value="1"/>
</dbReference>
<gene>
    <name evidence="4" type="ORF">BP5553_06768</name>
</gene>
<dbReference type="EMBL" id="NPIC01000005">
    <property type="protein sequence ID" value="RDL36156.1"/>
    <property type="molecule type" value="Genomic_DNA"/>
</dbReference>
<comment type="caution">
    <text evidence="4">The sequence shown here is derived from an EMBL/GenBank/DDBJ whole genome shotgun (WGS) entry which is preliminary data.</text>
</comment>
<dbReference type="InterPro" id="IPR036749">
    <property type="entry name" value="Expansin_CBD_sf"/>
</dbReference>
<organism evidence="4 5">
    <name type="scientific">Venustampulla echinocandica</name>
    <dbReference type="NCBI Taxonomy" id="2656787"/>
    <lineage>
        <taxon>Eukaryota</taxon>
        <taxon>Fungi</taxon>
        <taxon>Dikarya</taxon>
        <taxon>Ascomycota</taxon>
        <taxon>Pezizomycotina</taxon>
        <taxon>Leotiomycetes</taxon>
        <taxon>Helotiales</taxon>
        <taxon>Pleuroascaceae</taxon>
        <taxon>Venustampulla</taxon>
    </lineage>
</organism>
<reference evidence="4 5" key="1">
    <citation type="journal article" date="2018" name="IMA Fungus">
        <title>IMA Genome-F 9: Draft genome sequence of Annulohypoxylon stygium, Aspergillus mulundensis, Berkeleyomyces basicola (syn. Thielaviopsis basicola), Ceratocystis smalleyi, two Cercospora beticola strains, Coleophoma cylindrospora, Fusarium fracticaudum, Phialophora cf. hyalina, and Morchella septimelata.</title>
        <authorList>
            <person name="Wingfield B.D."/>
            <person name="Bills G.F."/>
            <person name="Dong Y."/>
            <person name="Huang W."/>
            <person name="Nel W.J."/>
            <person name="Swalarsk-Parry B.S."/>
            <person name="Vaghefi N."/>
            <person name="Wilken P.M."/>
            <person name="An Z."/>
            <person name="de Beer Z.W."/>
            <person name="De Vos L."/>
            <person name="Chen L."/>
            <person name="Duong T.A."/>
            <person name="Gao Y."/>
            <person name="Hammerbacher A."/>
            <person name="Kikkert J.R."/>
            <person name="Li Y."/>
            <person name="Li H."/>
            <person name="Li K."/>
            <person name="Li Q."/>
            <person name="Liu X."/>
            <person name="Ma X."/>
            <person name="Naidoo K."/>
            <person name="Pethybridge S.J."/>
            <person name="Sun J."/>
            <person name="Steenkamp E.T."/>
            <person name="van der Nest M.A."/>
            <person name="van Wyk S."/>
            <person name="Wingfield M.J."/>
            <person name="Xiong C."/>
            <person name="Yue Q."/>
            <person name="Zhang X."/>
        </authorList>
    </citation>
    <scope>NUCLEOTIDE SEQUENCE [LARGE SCALE GENOMIC DNA]</scope>
    <source>
        <strain evidence="4 5">BP 5553</strain>
    </source>
</reference>
<dbReference type="AlphaFoldDB" id="A0A370TKV0"/>
<dbReference type="CDD" id="cd22271">
    <property type="entry name" value="DPBB_EXP_N-like"/>
    <property type="match status" value="1"/>
</dbReference>
<feature type="signal peptide" evidence="3">
    <location>
        <begin position="1"/>
        <end position="18"/>
    </location>
</feature>
<feature type="chain" id="PRO_5017050747" description="Expansin-like EG45 domain-containing protein" evidence="3">
    <location>
        <begin position="19"/>
        <end position="338"/>
    </location>
</feature>
<keyword evidence="5" id="KW-1185">Reference proteome</keyword>
<proteinExistence type="predicted"/>
<dbReference type="GeneID" id="43599617"/>
<dbReference type="InterPro" id="IPR036908">
    <property type="entry name" value="RlpA-like_sf"/>
</dbReference>
<dbReference type="STRING" id="2656787.A0A370TKV0"/>
<dbReference type="InterPro" id="IPR049818">
    <property type="entry name" value="Expansin_EXLX1-like"/>
</dbReference>
<sequence>MHFSSTVAVSALLALADAAVMGKRALSGEATFYGGNVAGGTCSFSTYTLPSNVFGAALSDSNWANSANCGACVSIVDQCPGCGTNHLDLFPEAFSALADPSKGIIDTTWTYVDCPITSPLQLHNKDGVSPYWFSMQVVNANRAVAKLEVSTDGGSTWQSTSRQTYNFFENSSGFGTAAVDVKVTSADGEVVIVKNVPVNSDESVTASSNFAGSSANNDDTSSPVVAAPSAATTAPAASTLTPEPAVLAETPVTTTAASSPATETTPSAEEAVVATPEPIILVEAPATTAVIPSPDTEIAPSVDESVVAPQPTAAPTAAPVKTPCASTVTVVVTVTAGF</sequence>
<evidence type="ECO:0000256" key="1">
    <source>
        <dbReference type="ARBA" id="ARBA00022729"/>
    </source>
</evidence>
<dbReference type="InterPro" id="IPR051477">
    <property type="entry name" value="Expansin_CellWall"/>
</dbReference>
<evidence type="ECO:0000256" key="2">
    <source>
        <dbReference type="SAM" id="MobiDB-lite"/>
    </source>
</evidence>
<name>A0A370TKV0_9HELO</name>
<dbReference type="OrthoDB" id="406505at2759"/>
<dbReference type="NCBIfam" id="NF041144">
    <property type="entry name" value="expansin_EXLX1"/>
    <property type="match status" value="1"/>
</dbReference>
<protein>
    <recommendedName>
        <fullName evidence="6">Expansin-like EG45 domain-containing protein</fullName>
    </recommendedName>
</protein>
<evidence type="ECO:0000313" key="5">
    <source>
        <dbReference type="Proteomes" id="UP000254866"/>
    </source>
</evidence>
<keyword evidence="1 3" id="KW-0732">Signal</keyword>
<accession>A0A370TKV0</accession>
<evidence type="ECO:0000256" key="3">
    <source>
        <dbReference type="SAM" id="SignalP"/>
    </source>
</evidence>
<dbReference type="Gene3D" id="2.40.40.10">
    <property type="entry name" value="RlpA-like domain"/>
    <property type="match status" value="1"/>
</dbReference>
<dbReference type="PANTHER" id="PTHR31836">
    <property type="match status" value="1"/>
</dbReference>
<feature type="region of interest" description="Disordered" evidence="2">
    <location>
        <begin position="252"/>
        <end position="271"/>
    </location>
</feature>
<dbReference type="SUPFAM" id="SSF49590">
    <property type="entry name" value="PHL pollen allergen"/>
    <property type="match status" value="1"/>
</dbReference>
<dbReference type="RefSeq" id="XP_031868812.1">
    <property type="nucleotide sequence ID" value="XM_032015391.1"/>
</dbReference>
<feature type="region of interest" description="Disordered" evidence="2">
    <location>
        <begin position="203"/>
        <end position="229"/>
    </location>
</feature>
<feature type="compositionally biased region" description="Low complexity" evidence="2">
    <location>
        <begin position="206"/>
        <end position="229"/>
    </location>
</feature>
<dbReference type="Gene3D" id="2.60.40.760">
    <property type="entry name" value="Expansin, cellulose-binding-like domain"/>
    <property type="match status" value="1"/>
</dbReference>